<organism evidence="2 3">
    <name type="scientific">Panagrolaimus superbus</name>
    <dbReference type="NCBI Taxonomy" id="310955"/>
    <lineage>
        <taxon>Eukaryota</taxon>
        <taxon>Metazoa</taxon>
        <taxon>Ecdysozoa</taxon>
        <taxon>Nematoda</taxon>
        <taxon>Chromadorea</taxon>
        <taxon>Rhabditida</taxon>
        <taxon>Tylenchina</taxon>
        <taxon>Panagrolaimomorpha</taxon>
        <taxon>Panagrolaimoidea</taxon>
        <taxon>Panagrolaimidae</taxon>
        <taxon>Panagrolaimus</taxon>
    </lineage>
</organism>
<evidence type="ECO:0000313" key="2">
    <source>
        <dbReference type="Proteomes" id="UP000887577"/>
    </source>
</evidence>
<feature type="compositionally biased region" description="Low complexity" evidence="1">
    <location>
        <begin position="205"/>
        <end position="215"/>
    </location>
</feature>
<sequence>MLDEKIFKLRYQRADLEFELNGLQDEKMTLDDALSEDKKGEAFVRRKERQINAQTLILGRELFSLLLRDVAIEETSRKAFETRVARIEIETAKKAAERNDLQERVLMLQTECQADLEQKRYVYDEIHVLQKRTDSLDAQISMLIEWRKSLEYQIKSVRTAIKQRQNIVSDPVVKSSSLKDSENKYFQQTFEQKFLSRENEIGLSLNNSDNGSVNDGDNEESSLQELHSPKFLMKPGNEGTEEKCKFLKHF</sequence>
<dbReference type="WBParaSite" id="PSU_v2.g11247.t1">
    <property type="protein sequence ID" value="PSU_v2.g11247.t1"/>
    <property type="gene ID" value="PSU_v2.g11247"/>
</dbReference>
<feature type="region of interest" description="Disordered" evidence="1">
    <location>
        <begin position="205"/>
        <end position="238"/>
    </location>
</feature>
<keyword evidence="2" id="KW-1185">Reference proteome</keyword>
<accession>A0A914XVI7</accession>
<dbReference type="AlphaFoldDB" id="A0A914XVI7"/>
<reference evidence="3" key="1">
    <citation type="submission" date="2022-11" db="UniProtKB">
        <authorList>
            <consortium name="WormBaseParasite"/>
        </authorList>
    </citation>
    <scope>IDENTIFICATION</scope>
</reference>
<dbReference type="Proteomes" id="UP000887577">
    <property type="component" value="Unplaced"/>
</dbReference>
<protein>
    <submittedName>
        <fullName evidence="3">Uncharacterized protein</fullName>
    </submittedName>
</protein>
<evidence type="ECO:0000313" key="3">
    <source>
        <dbReference type="WBParaSite" id="PSU_v2.g11247.t1"/>
    </source>
</evidence>
<proteinExistence type="predicted"/>
<name>A0A914XVI7_9BILA</name>
<evidence type="ECO:0000256" key="1">
    <source>
        <dbReference type="SAM" id="MobiDB-lite"/>
    </source>
</evidence>